<reference evidence="2 3" key="1">
    <citation type="journal article" date="2016" name="Nat. Commun.">
        <title>Thousands of microbial genomes shed light on interconnected biogeochemical processes in an aquifer system.</title>
        <authorList>
            <person name="Anantharaman K."/>
            <person name="Brown C.T."/>
            <person name="Hug L.A."/>
            <person name="Sharon I."/>
            <person name="Castelle C.J."/>
            <person name="Probst A.J."/>
            <person name="Thomas B.C."/>
            <person name="Singh A."/>
            <person name="Wilkins M.J."/>
            <person name="Karaoz U."/>
            <person name="Brodie E.L."/>
            <person name="Williams K.H."/>
            <person name="Hubbard S.S."/>
            <person name="Banfield J.F."/>
        </authorList>
    </citation>
    <scope>NUCLEOTIDE SEQUENCE [LARGE SCALE GENOMIC DNA]</scope>
</reference>
<feature type="transmembrane region" description="Helical" evidence="1">
    <location>
        <begin position="394"/>
        <end position="411"/>
    </location>
</feature>
<evidence type="ECO:0000313" key="3">
    <source>
        <dbReference type="Proteomes" id="UP000176336"/>
    </source>
</evidence>
<gene>
    <name evidence="2" type="ORF">A2871_04195</name>
</gene>
<keyword evidence="1" id="KW-0472">Membrane</keyword>
<evidence type="ECO:0008006" key="4">
    <source>
        <dbReference type="Google" id="ProtNLM"/>
    </source>
</evidence>
<protein>
    <recommendedName>
        <fullName evidence="4">TrbL/VirB6 plasmid conjugal transfer protein</fullName>
    </recommendedName>
</protein>
<sequence length="513" mass="55624">MIQGIPVLSQTNLSGGTLGTVTSIIGMLYTNPPVRTADYIASVEQGLGIAKVTRAQEVTGSGADVLSPIIRLWQVSRNISYVLLIIIFLIIGLMVMFRNKLNPQTVITAQTALPGLVIGLIMITFSYFFAGLISDFAFVSTNMVGYYFSAARGATDAPQDLVKDISKQSTLSIVAPFTRIATSSNVSDFIGSIWNDLAAPQTQRQNPFDLDPQKLITDLAMFMVTQLVLPFGGLAGGSGQIISAAVTLPLVGLFPVQVVGLALSMIAMIILIMAMFRLMLRLINNFITIIFLTIIAPFQFLAAALPGRQSLATDWMLNMLANILAFPAVIAVLYFVAFLLGPQLTDYCARPCPFKVSQVIQRPDNYLVSPVYADSLTITGNAYFPMFGGMNIKFINLLLAFGAIVALPAVPDIIGRAIGKLGTAGQLIGQEISSSTGSGRRYAGQFNQTGGFAERVGRMNDKPGYFGKFNDDTKQLEWNQSWEPVHGAQMGTWNRLKTGLNSYIPARFRKPKV</sequence>
<name>A0A1F5IQM4_9BACT</name>
<proteinExistence type="predicted"/>
<comment type="caution">
    <text evidence="2">The sequence shown here is derived from an EMBL/GenBank/DDBJ whole genome shotgun (WGS) entry which is preliminary data.</text>
</comment>
<dbReference type="EMBL" id="MFCR01000011">
    <property type="protein sequence ID" value="OGE18671.1"/>
    <property type="molecule type" value="Genomic_DNA"/>
</dbReference>
<feature type="transmembrane region" description="Helical" evidence="1">
    <location>
        <begin position="254"/>
        <end position="274"/>
    </location>
</feature>
<keyword evidence="1" id="KW-1133">Transmembrane helix</keyword>
<keyword evidence="1" id="KW-0812">Transmembrane</keyword>
<dbReference type="AlphaFoldDB" id="A0A1F5IQM4"/>
<evidence type="ECO:0000313" key="2">
    <source>
        <dbReference type="EMBL" id="OGE18671.1"/>
    </source>
</evidence>
<evidence type="ECO:0000256" key="1">
    <source>
        <dbReference type="SAM" id="Phobius"/>
    </source>
</evidence>
<feature type="transmembrane region" description="Helical" evidence="1">
    <location>
        <begin position="319"/>
        <end position="340"/>
    </location>
</feature>
<feature type="transmembrane region" description="Helical" evidence="1">
    <location>
        <begin position="117"/>
        <end position="139"/>
    </location>
</feature>
<feature type="transmembrane region" description="Helical" evidence="1">
    <location>
        <begin position="79"/>
        <end position="97"/>
    </location>
</feature>
<feature type="transmembrane region" description="Helical" evidence="1">
    <location>
        <begin position="219"/>
        <end position="242"/>
    </location>
</feature>
<accession>A0A1F5IQM4</accession>
<feature type="transmembrane region" description="Helical" evidence="1">
    <location>
        <begin position="286"/>
        <end position="307"/>
    </location>
</feature>
<organism evidence="2 3">
    <name type="scientific">Candidatus Daviesbacteria bacterium RIFCSPHIGHO2_01_FULL_41_23</name>
    <dbReference type="NCBI Taxonomy" id="1797764"/>
    <lineage>
        <taxon>Bacteria</taxon>
        <taxon>Candidatus Daviesiibacteriota</taxon>
    </lineage>
</organism>
<dbReference type="Proteomes" id="UP000176336">
    <property type="component" value="Unassembled WGS sequence"/>
</dbReference>